<sequence length="114" mass="12948">MMFSVNIVHLFKFFFMGKKKKVLKGRVKKVESCLDKINQLDPVIQGLGKQKRTAGGGVLSLVENLHESFFVEEFEAVVGYVKGVEDLIMDREKTDILLPNHDDESDPEDYASLE</sequence>
<accession>A0A1F6V3N7</accession>
<proteinExistence type="predicted"/>
<reference evidence="1 2" key="1">
    <citation type="journal article" date="2016" name="Nat. Commun.">
        <title>Thousands of microbial genomes shed light on interconnected biogeochemical processes in an aquifer system.</title>
        <authorList>
            <person name="Anantharaman K."/>
            <person name="Brown C.T."/>
            <person name="Hug L.A."/>
            <person name="Sharon I."/>
            <person name="Castelle C.J."/>
            <person name="Probst A.J."/>
            <person name="Thomas B.C."/>
            <person name="Singh A."/>
            <person name="Wilkins M.J."/>
            <person name="Karaoz U."/>
            <person name="Brodie E.L."/>
            <person name="Williams K.H."/>
            <person name="Hubbard S.S."/>
            <person name="Banfield J.F."/>
        </authorList>
    </citation>
    <scope>NUCLEOTIDE SEQUENCE [LARGE SCALE GENOMIC DNA]</scope>
</reference>
<protein>
    <submittedName>
        <fullName evidence="1">Uncharacterized protein</fullName>
    </submittedName>
</protein>
<organism evidence="1 2">
    <name type="scientific">Candidatus Nomurabacteria bacterium RIFCSPHIGHO2_01_FULL_40_20</name>
    <dbReference type="NCBI Taxonomy" id="1801738"/>
    <lineage>
        <taxon>Bacteria</taxon>
        <taxon>Candidatus Nomuraibacteriota</taxon>
    </lineage>
</organism>
<evidence type="ECO:0000313" key="2">
    <source>
        <dbReference type="Proteomes" id="UP000178985"/>
    </source>
</evidence>
<dbReference type="Proteomes" id="UP000178985">
    <property type="component" value="Unassembled WGS sequence"/>
</dbReference>
<evidence type="ECO:0000313" key="1">
    <source>
        <dbReference type="EMBL" id="OGI64054.1"/>
    </source>
</evidence>
<name>A0A1F6V3N7_9BACT</name>
<comment type="caution">
    <text evidence="1">The sequence shown here is derived from an EMBL/GenBank/DDBJ whole genome shotgun (WGS) entry which is preliminary data.</text>
</comment>
<dbReference type="AlphaFoldDB" id="A0A1F6V3N7"/>
<dbReference type="EMBL" id="MFTO01000008">
    <property type="protein sequence ID" value="OGI64054.1"/>
    <property type="molecule type" value="Genomic_DNA"/>
</dbReference>
<gene>
    <name evidence="1" type="ORF">A2733_02545</name>
</gene>